<keyword evidence="2" id="KW-1133">Transmembrane helix</keyword>
<sequence length="1201" mass="134940">MALILVKQSYRLILRTLASITLVCLILLILTEWHNNSASYLYKVPKKSVQTVELIAPSFVDITLTSGLTHSHIQHTGKISDLIDSLAAGACAADFDQDNWIDLVFVTGAGQTRYYGKNVWWNKHNSIQIYRNQQGYFVAQEQTINNQLVSHACAVADFNLDGLPDIIIATQQQDLLYQNLGDFKFKLIESFSNLTSANWTSHISVADINLDGLPDIHLSHYLKYQKNQKNLEESAGFSEQHHREFQPQAYDGISNQVLLNQGNWQFEDISQQLGLDKISERTLAAIWLDLNQDGWPDLLEFNSADQAIRGFINQALNFKPLPTNFLPVVVNDSHYASVNQQLNDPYEILFISRNSGKANLALELNQASKKDLSWALNLNQYNNIYQSRWGHNFADLTNNGYSELVVTSGSLLPDPFTKQMGLGANNLCMQLSQSSSQAWQYKAIDCLPSYTDSSRSVIRLDVNNDGLQDLLITNNNNFPRLLLNTTSTYSRKLDPQPPVLLDQPSQLRQASPSTNHWISLSMADNSQISSLKVNGKNINNSQLSRQALYGQHDPRVHLGLANQSQITITTEVTKTEIAKNNNRKKLSKISYTETLAANQFYQWQNNQWLVTNSKAESFKASTSVSNAAIDSPPAILDLANFLRRNADKPIHYNQLEQLKQASLTTNQTELVNLVNSTSQPTLLPLYLYWLKTAGTDLKLAAANAIKQLELEQSTGYLLAFLKSSDRNTFCVTADIFAHWFSQEEAVVRSKSKALPLLFKQIQNNDHQIVSCAANALAEAEHHNASSVIIDAFTQVPKPSRSHLLNALGKIRQTEAIPLLTQRLANSDEIDEIQQAIIALTRLNVDVSEQINELTQQKNNWVFLSLALFHQARDNIVLEQQQVNFLLTHWLATFQLSFADMSNEQQQIRYLTAAHHHDLSIDSLYQLIVNPPSAELKIAALGLALAKPHLINQKHKKATLLHILELNLTSQQYLLVIQNWQAELLTISPSKLIAAQLQNFISWFALLSSQQQVELLANEQALNHLTLSATQLHNFLVHCFDQAKAVVKHKPASPDNVLSLCHLVAVSNLVSKNQANQLSTGFKLLAESQAQNLLALSHLPQRIKQTLAFQRLSALFMASPKITSDIKQQWALQQYKSDKFSASWLLQQISSGNSEVLTNLITVGDYAWLASAMDINKILVDKNITEDTREKLKSYQLQRGVQ</sequence>
<keyword evidence="2" id="KW-0472">Membrane</keyword>
<dbReference type="InterPro" id="IPR011989">
    <property type="entry name" value="ARM-like"/>
</dbReference>
<keyword evidence="2" id="KW-0812">Transmembrane</keyword>
<evidence type="ECO:0000256" key="2">
    <source>
        <dbReference type="SAM" id="Phobius"/>
    </source>
</evidence>
<dbReference type="EMBL" id="LAZL01000015">
    <property type="protein sequence ID" value="KMT65206.1"/>
    <property type="molecule type" value="Genomic_DNA"/>
</dbReference>
<gene>
    <name evidence="3" type="ORF">XM47_10765</name>
</gene>
<evidence type="ECO:0008006" key="5">
    <source>
        <dbReference type="Google" id="ProtNLM"/>
    </source>
</evidence>
<dbReference type="Pfam" id="PF13517">
    <property type="entry name" value="FG-GAP_3"/>
    <property type="match status" value="1"/>
</dbReference>
<dbReference type="Proteomes" id="UP000037600">
    <property type="component" value="Unassembled WGS sequence"/>
</dbReference>
<feature type="transmembrane region" description="Helical" evidence="2">
    <location>
        <begin position="12"/>
        <end position="30"/>
    </location>
</feature>
<accession>A0A0J8JKY8</accession>
<evidence type="ECO:0000256" key="1">
    <source>
        <dbReference type="ARBA" id="ARBA00022729"/>
    </source>
</evidence>
<dbReference type="SUPFAM" id="SSF69318">
    <property type="entry name" value="Integrin alpha N-terminal domain"/>
    <property type="match status" value="1"/>
</dbReference>
<dbReference type="Gene3D" id="2.130.10.130">
    <property type="entry name" value="Integrin alpha, N-terminal"/>
    <property type="match status" value="1"/>
</dbReference>
<dbReference type="InterPro" id="IPR028994">
    <property type="entry name" value="Integrin_alpha_N"/>
</dbReference>
<dbReference type="STRING" id="1513271.XM47_10765"/>
<dbReference type="InterPro" id="IPR016024">
    <property type="entry name" value="ARM-type_fold"/>
</dbReference>
<proteinExistence type="predicted"/>
<dbReference type="OrthoDB" id="100785at2"/>
<organism evidence="3 4">
    <name type="scientific">Catenovulum maritimum</name>
    <dbReference type="NCBI Taxonomy" id="1513271"/>
    <lineage>
        <taxon>Bacteria</taxon>
        <taxon>Pseudomonadati</taxon>
        <taxon>Pseudomonadota</taxon>
        <taxon>Gammaproteobacteria</taxon>
        <taxon>Alteromonadales</taxon>
        <taxon>Alteromonadaceae</taxon>
        <taxon>Catenovulum</taxon>
    </lineage>
</organism>
<evidence type="ECO:0000313" key="4">
    <source>
        <dbReference type="Proteomes" id="UP000037600"/>
    </source>
</evidence>
<dbReference type="PANTHER" id="PTHR44103:SF1">
    <property type="entry name" value="PROPROTEIN CONVERTASE P"/>
    <property type="match status" value="1"/>
</dbReference>
<name>A0A0J8JKY8_9ALTE</name>
<protein>
    <recommendedName>
        <fullName evidence="5">ASPIC/UnbV domain-containing protein</fullName>
    </recommendedName>
</protein>
<keyword evidence="1" id="KW-0732">Signal</keyword>
<dbReference type="InterPro" id="IPR013517">
    <property type="entry name" value="FG-GAP"/>
</dbReference>
<dbReference type="SUPFAM" id="SSF48371">
    <property type="entry name" value="ARM repeat"/>
    <property type="match status" value="1"/>
</dbReference>
<dbReference type="PANTHER" id="PTHR44103">
    <property type="entry name" value="PROPROTEIN CONVERTASE P"/>
    <property type="match status" value="1"/>
</dbReference>
<evidence type="ECO:0000313" key="3">
    <source>
        <dbReference type="EMBL" id="KMT65206.1"/>
    </source>
</evidence>
<comment type="caution">
    <text evidence="3">The sequence shown here is derived from an EMBL/GenBank/DDBJ whole genome shotgun (WGS) entry which is preliminary data.</text>
</comment>
<keyword evidence="4" id="KW-1185">Reference proteome</keyword>
<dbReference type="Gene3D" id="1.25.10.10">
    <property type="entry name" value="Leucine-rich Repeat Variant"/>
    <property type="match status" value="1"/>
</dbReference>
<dbReference type="AlphaFoldDB" id="A0A0J8JKY8"/>
<reference evidence="3 4" key="1">
    <citation type="submission" date="2015-04" db="EMBL/GenBank/DDBJ databases">
        <title>Draft Genome Sequence of the Novel Agar-Digesting Marine Bacterium Q1.</title>
        <authorList>
            <person name="Li Y."/>
            <person name="Li D."/>
            <person name="Chen G."/>
            <person name="Du Z."/>
        </authorList>
    </citation>
    <scope>NUCLEOTIDE SEQUENCE [LARGE SCALE GENOMIC DNA]</scope>
    <source>
        <strain evidence="3 4">Q1</strain>
    </source>
</reference>